<dbReference type="EMBL" id="LR134155">
    <property type="protein sequence ID" value="VEA73192.1"/>
    <property type="molecule type" value="Genomic_DNA"/>
</dbReference>
<name>A0A3S4FWA0_SERRU</name>
<accession>A0A3S4FWA0</accession>
<dbReference type="Proteomes" id="UP000307968">
    <property type="component" value="Chromosome"/>
</dbReference>
<feature type="transmembrane region" description="Helical" evidence="1">
    <location>
        <begin position="33"/>
        <end position="51"/>
    </location>
</feature>
<dbReference type="Proteomes" id="UP000271603">
    <property type="component" value="Chromosome"/>
</dbReference>
<protein>
    <submittedName>
        <fullName evidence="2">Microcin H47 immunity protein mchI</fullName>
    </submittedName>
</protein>
<gene>
    <name evidence="2" type="primary">mchI</name>
    <name evidence="3" type="ORF">NCTC12971_02297</name>
    <name evidence="2" type="ORF">NCTC9419_04820</name>
</gene>
<organism evidence="2 4">
    <name type="scientific">Serratia rubidaea</name>
    <name type="common">Serratia marinorubra</name>
    <dbReference type="NCBI Taxonomy" id="61652"/>
    <lineage>
        <taxon>Bacteria</taxon>
        <taxon>Pseudomonadati</taxon>
        <taxon>Pseudomonadota</taxon>
        <taxon>Gammaproteobacteria</taxon>
        <taxon>Enterobacterales</taxon>
        <taxon>Yersiniaceae</taxon>
        <taxon>Serratia</taxon>
    </lineage>
</organism>
<keyword evidence="1" id="KW-0472">Membrane</keyword>
<proteinExistence type="predicted"/>
<evidence type="ECO:0000256" key="1">
    <source>
        <dbReference type="SAM" id="Phobius"/>
    </source>
</evidence>
<evidence type="ECO:0000313" key="3">
    <source>
        <dbReference type="EMBL" id="VTP61773.1"/>
    </source>
</evidence>
<keyword evidence="1" id="KW-0812">Transmembrane</keyword>
<keyword evidence="1" id="KW-1133">Transmembrane helix</keyword>
<sequence length="69" mass="7753">MEMLNRLSAILSLPLTLLCVSFSSLKIMGANNSLMDVFLSVIVLLGFLNLFRLMGRCIVWFNGNDKRSD</sequence>
<evidence type="ECO:0000313" key="5">
    <source>
        <dbReference type="Proteomes" id="UP000307968"/>
    </source>
</evidence>
<reference evidence="2 4" key="1">
    <citation type="submission" date="2018-12" db="EMBL/GenBank/DDBJ databases">
        <authorList>
            <consortium name="Pathogen Informatics"/>
        </authorList>
    </citation>
    <scope>NUCLEOTIDE SEQUENCE [LARGE SCALE GENOMIC DNA]</scope>
    <source>
        <strain evidence="3 5">NCTC12971</strain>
        <strain evidence="2 4">NCTC9419</strain>
    </source>
</reference>
<evidence type="ECO:0000313" key="2">
    <source>
        <dbReference type="EMBL" id="VEA73192.1"/>
    </source>
</evidence>
<evidence type="ECO:0000313" key="4">
    <source>
        <dbReference type="Proteomes" id="UP000271603"/>
    </source>
</evidence>
<dbReference type="AlphaFoldDB" id="A0A3S4FWA0"/>
<dbReference type="EMBL" id="LR590463">
    <property type="protein sequence ID" value="VTP61773.1"/>
    <property type="molecule type" value="Genomic_DNA"/>
</dbReference>